<feature type="region of interest" description="Disordered" evidence="1">
    <location>
        <begin position="516"/>
        <end position="558"/>
    </location>
</feature>
<feature type="compositionally biased region" description="Polar residues" evidence="1">
    <location>
        <begin position="544"/>
        <end position="555"/>
    </location>
</feature>
<dbReference type="InterPro" id="IPR050697">
    <property type="entry name" value="Adenylyl/Guanylyl_Cyclase_3/4"/>
</dbReference>
<evidence type="ECO:0000259" key="3">
    <source>
        <dbReference type="PROSITE" id="PS50125"/>
    </source>
</evidence>
<dbReference type="Proteomes" id="UP000053201">
    <property type="component" value="Unassembled WGS sequence"/>
</dbReference>
<feature type="transmembrane region" description="Helical" evidence="2">
    <location>
        <begin position="634"/>
        <end position="656"/>
    </location>
</feature>
<dbReference type="Pfam" id="PF00211">
    <property type="entry name" value="Guanylate_cyc"/>
    <property type="match status" value="1"/>
</dbReference>
<feature type="region of interest" description="Disordered" evidence="1">
    <location>
        <begin position="175"/>
        <end position="478"/>
    </location>
</feature>
<evidence type="ECO:0000256" key="1">
    <source>
        <dbReference type="SAM" id="MobiDB-lite"/>
    </source>
</evidence>
<feature type="transmembrane region" description="Helical" evidence="2">
    <location>
        <begin position="1037"/>
        <end position="1060"/>
    </location>
</feature>
<protein>
    <recommendedName>
        <fullName evidence="3">Guanylate cyclase domain-containing protein</fullName>
    </recommendedName>
</protein>
<keyword evidence="5" id="KW-1185">Reference proteome</keyword>
<dbReference type="CDD" id="cd07302">
    <property type="entry name" value="CHD"/>
    <property type="match status" value="1"/>
</dbReference>
<dbReference type="SUPFAM" id="SSF55073">
    <property type="entry name" value="Nucleotide cyclase"/>
    <property type="match status" value="1"/>
</dbReference>
<dbReference type="InParanoid" id="A0A0L0HV76"/>
<keyword evidence="2" id="KW-0472">Membrane</keyword>
<organism evidence="4 5">
    <name type="scientific">Spizellomyces punctatus (strain DAOM BR117)</name>
    <dbReference type="NCBI Taxonomy" id="645134"/>
    <lineage>
        <taxon>Eukaryota</taxon>
        <taxon>Fungi</taxon>
        <taxon>Fungi incertae sedis</taxon>
        <taxon>Chytridiomycota</taxon>
        <taxon>Chytridiomycota incertae sedis</taxon>
        <taxon>Chytridiomycetes</taxon>
        <taxon>Spizellomycetales</taxon>
        <taxon>Spizellomycetaceae</taxon>
        <taxon>Spizellomyces</taxon>
    </lineage>
</organism>
<proteinExistence type="predicted"/>
<sequence length="1483" mass="161459">MTQLESSALTLPFPDDRLGILGPTLKASLCRDEFHRSIRRTSSAGDIPRTWKTLLGSGAALDGYVRRGSAASTGTSASSGGYEVKCGEEANPASWHTQQQREDGQVPEQLQRASYLPDAMGGVLGLGVMRIHDHLVRGEGTTQSLPRNGWKGIPTIVGLDSAATLGQDVSSPLLTSTSPSTTITTQPIGLKSPIALPASKQKKPLRPALRRPSSPIINQVNPEQPPIASTPWTKSEPALAKRPPELSSDSDPQSSETSTKSEPALHRNDALPLDSEAGPSSTTLYIPSRKGSAPTTMRKRSNSFDEKGKGRPKSANGPRKGSDGAIDVEPRVSFSEQTEHIAQGRRGSGSSFSEGHRKAFSAFMGQTRKPSGGPNGPDYISDDDERGMRIFLEQCQKRRTVGGARSSGGASNSDEESGSRMSPPPRKGSSGKEKKQTASPTQPQQQQQQQQQAEEDFQSSLGRKRARSTGADKTYTTTTTTHISNMSIFKPLPGDIINSDALPVTVVAEHPAVFYHHHPTDEDDPHDYGNEADVADDDADEASIPNNPRKSSGSIRNRKLILQPQYPPDETLSIGTLSQSIWRPGRHHRLDAGSHAAEGAGGGRRRSDVYAPSIRSPWLKAVRLPPRWLSLRNAMALTNVIIIVFAIIVIAVVSYVSGKDNARVALEALGTVALKSIALSIGSALGRAEESNAVTVSAVETWSLRPDTQVCAGYYWSRVKRATRWNGDQIYVVDLKGSFCGVFVNSYPGFEDFTIPDPKAVGGQGKYTLRLANGTAPAPRYSYSLNSTAAIACPNYEDPACVANLLASPTDGTIDFYDATQRPYYRRALSSPFESWTGVYNLGSGDGYGFTNVMPVHQSPFDTNSLVAIAAVDIRLRSLSQFLKQSLSALLRDLDPSRPDVLFNDDTSVAGAIQFVIADVQTGIILASTCPGNRDVPLATTPGAMLPPPPDDPPPLFASMDGDPCLGDLPSTVGSLRNLPTTPVLSDENIPILSAPLQVWSDSALVIASLYQPRAGLQWAIIGRVPGQYFHLRLGQIYTLTIPLTAALVLVASALASFLVTRAIGRPLKRAAEKMMRIADLNFDEDAPSFSDDDTDGGSDYEDPPRRRWSLASLRFGWSFPGRRNSNDSQDSTDRGRSSTVRRSFFLPPRSRSTSRSARRRRRSSAASARSKQVPFVLKEIQLLNTAMDAMTSGLKSFSKYVPLDVVALLVKMKREAVLGVDEMSLSIFFSDIANFTTIAESMSPQQLVLVMSEYLSEMSSIILESQGIVDKFIGDAVMAFWNAPLYLEEHAIVACDAALKSQERLKELRDDWLVKGYPEIRARIGLNTGPALVGNLGSPTRLNYTCLGDTVNLASRLEGLNKRYNTSIIVSDAVRDQVHEYFVLRPLDYVAVKGKTVAKKCYELVDSLDACDPAVLRRMMLYEKAFDYYCQGEFEQAKVLFETYLVDVPWDVPAIMHLEECMRLEEEGVPMNWSPVVVLDEK</sequence>
<dbReference type="InterPro" id="IPR001054">
    <property type="entry name" value="A/G_cyclase"/>
</dbReference>
<reference evidence="4 5" key="1">
    <citation type="submission" date="2009-08" db="EMBL/GenBank/DDBJ databases">
        <title>The Genome Sequence of Spizellomyces punctatus strain DAOM BR117.</title>
        <authorList>
            <consortium name="The Broad Institute Genome Sequencing Platform"/>
            <person name="Russ C."/>
            <person name="Cuomo C."/>
            <person name="Shea T."/>
            <person name="Young S.K."/>
            <person name="Zeng Q."/>
            <person name="Koehrsen M."/>
            <person name="Haas B."/>
            <person name="Borodovsky M."/>
            <person name="Guigo R."/>
            <person name="Alvarado L."/>
            <person name="Berlin A."/>
            <person name="Bochicchio J."/>
            <person name="Borenstein D."/>
            <person name="Chapman S."/>
            <person name="Chen Z."/>
            <person name="Engels R."/>
            <person name="Freedman E."/>
            <person name="Gellesch M."/>
            <person name="Goldberg J."/>
            <person name="Griggs A."/>
            <person name="Gujja S."/>
            <person name="Heiman D."/>
            <person name="Hepburn T."/>
            <person name="Howarth C."/>
            <person name="Jen D."/>
            <person name="Larson L."/>
            <person name="Lewis B."/>
            <person name="Mehta T."/>
            <person name="Park D."/>
            <person name="Pearson M."/>
            <person name="Roberts A."/>
            <person name="Saif S."/>
            <person name="Shenoy N."/>
            <person name="Sisk P."/>
            <person name="Stolte C."/>
            <person name="Sykes S."/>
            <person name="Thomson T."/>
            <person name="Walk T."/>
            <person name="White J."/>
            <person name="Yandava C."/>
            <person name="Burger G."/>
            <person name="Gray M.W."/>
            <person name="Holland P.W.H."/>
            <person name="King N."/>
            <person name="Lang F.B.F."/>
            <person name="Roger A.J."/>
            <person name="Ruiz-Trillo I."/>
            <person name="Lander E."/>
            <person name="Nusbaum C."/>
        </authorList>
    </citation>
    <scope>NUCLEOTIDE SEQUENCE [LARGE SCALE GENOMIC DNA]</scope>
    <source>
        <strain evidence="4 5">DAOM BR117</strain>
    </source>
</reference>
<dbReference type="Gene3D" id="6.10.340.10">
    <property type="match status" value="1"/>
</dbReference>
<dbReference type="EMBL" id="KQ257450">
    <property type="protein sequence ID" value="KND04774.1"/>
    <property type="molecule type" value="Genomic_DNA"/>
</dbReference>
<feature type="compositionally biased region" description="Low complexity" evidence="1">
    <location>
        <begin position="402"/>
        <end position="412"/>
    </location>
</feature>
<dbReference type="STRING" id="645134.A0A0L0HV76"/>
<name>A0A0L0HV76_SPIPD</name>
<dbReference type="VEuPathDB" id="FungiDB:SPPG_00477"/>
<feature type="compositionally biased region" description="Low complexity" evidence="1">
    <location>
        <begin position="245"/>
        <end position="258"/>
    </location>
</feature>
<gene>
    <name evidence="4" type="ORF">SPPG_00477</name>
</gene>
<keyword evidence="2" id="KW-0812">Transmembrane</keyword>
<feature type="compositionally biased region" description="Low complexity" evidence="1">
    <location>
        <begin position="175"/>
        <end position="185"/>
    </location>
</feature>
<dbReference type="Gene3D" id="3.30.70.1230">
    <property type="entry name" value="Nucleotide cyclase"/>
    <property type="match status" value="1"/>
</dbReference>
<evidence type="ECO:0000313" key="5">
    <source>
        <dbReference type="Proteomes" id="UP000053201"/>
    </source>
</evidence>
<dbReference type="PANTHER" id="PTHR43081">
    <property type="entry name" value="ADENYLATE CYCLASE, TERMINAL-DIFFERENTIATION SPECIFIC-RELATED"/>
    <property type="match status" value="1"/>
</dbReference>
<feature type="compositionally biased region" description="Basic residues" evidence="1">
    <location>
        <begin position="200"/>
        <end position="209"/>
    </location>
</feature>
<dbReference type="OrthoDB" id="60033at2759"/>
<feature type="compositionally biased region" description="Low complexity" evidence="1">
    <location>
        <begin position="344"/>
        <end position="353"/>
    </location>
</feature>
<dbReference type="GO" id="GO:0035556">
    <property type="term" value="P:intracellular signal transduction"/>
    <property type="evidence" value="ECO:0007669"/>
    <property type="project" value="InterPro"/>
</dbReference>
<evidence type="ECO:0000313" key="4">
    <source>
        <dbReference type="EMBL" id="KND04774.1"/>
    </source>
</evidence>
<dbReference type="GO" id="GO:0006171">
    <property type="term" value="P:cAMP biosynthetic process"/>
    <property type="evidence" value="ECO:0007669"/>
    <property type="project" value="TreeGrafter"/>
</dbReference>
<dbReference type="RefSeq" id="XP_016612813.1">
    <property type="nucleotide sequence ID" value="XM_016748802.1"/>
</dbReference>
<dbReference type="SMART" id="SM00044">
    <property type="entry name" value="CYCc"/>
    <property type="match status" value="1"/>
</dbReference>
<dbReference type="PANTHER" id="PTHR43081:SF1">
    <property type="entry name" value="ADENYLATE CYCLASE, TERMINAL-DIFFERENTIATION SPECIFIC"/>
    <property type="match status" value="1"/>
</dbReference>
<evidence type="ECO:0000256" key="2">
    <source>
        <dbReference type="SAM" id="Phobius"/>
    </source>
</evidence>
<dbReference type="eggNOG" id="KOG1023">
    <property type="taxonomic scope" value="Eukaryota"/>
</dbReference>
<accession>A0A0L0HV76</accession>
<keyword evidence="2" id="KW-1133">Transmembrane helix</keyword>
<feature type="region of interest" description="Disordered" evidence="1">
    <location>
        <begin position="1122"/>
        <end position="1170"/>
    </location>
</feature>
<dbReference type="PROSITE" id="PS50125">
    <property type="entry name" value="GUANYLATE_CYCLASE_2"/>
    <property type="match status" value="1"/>
</dbReference>
<feature type="domain" description="Guanylate cyclase" evidence="3">
    <location>
        <begin position="1227"/>
        <end position="1359"/>
    </location>
</feature>
<dbReference type="GeneID" id="27684200"/>
<dbReference type="InterPro" id="IPR029787">
    <property type="entry name" value="Nucleotide_cyclase"/>
</dbReference>
<feature type="compositionally biased region" description="Low complexity" evidence="1">
    <location>
        <begin position="442"/>
        <end position="452"/>
    </location>
</feature>